<dbReference type="GO" id="GO:0006629">
    <property type="term" value="P:lipid metabolic process"/>
    <property type="evidence" value="ECO:0007669"/>
    <property type="project" value="InterPro"/>
</dbReference>
<dbReference type="SUPFAM" id="SSF51695">
    <property type="entry name" value="PLC-like phosphodiesterases"/>
    <property type="match status" value="1"/>
</dbReference>
<evidence type="ECO:0000259" key="1">
    <source>
        <dbReference type="PROSITE" id="PS51704"/>
    </source>
</evidence>
<feature type="domain" description="GP-PDE" evidence="1">
    <location>
        <begin position="11"/>
        <end position="255"/>
    </location>
</feature>
<accession>A0A6J4Q100</accession>
<dbReference type="InterPro" id="IPR017946">
    <property type="entry name" value="PLC-like_Pdiesterase_TIM-brl"/>
</dbReference>
<protein>
    <submittedName>
        <fullName evidence="2">Glycerophosphoryl diester phosphodiesterase</fullName>
        <ecNumber evidence="2">3.1.4.46</ecNumber>
    </submittedName>
</protein>
<name>A0A6J4Q100_9PSEU</name>
<dbReference type="PANTHER" id="PTHR43805:SF1">
    <property type="entry name" value="GP-PDE DOMAIN-CONTAINING PROTEIN"/>
    <property type="match status" value="1"/>
</dbReference>
<dbReference type="PROSITE" id="PS51704">
    <property type="entry name" value="GP_PDE"/>
    <property type="match status" value="1"/>
</dbReference>
<dbReference type="GO" id="GO:0008889">
    <property type="term" value="F:glycerophosphodiester phosphodiesterase activity"/>
    <property type="evidence" value="ECO:0007669"/>
    <property type="project" value="UniProtKB-EC"/>
</dbReference>
<evidence type="ECO:0000313" key="2">
    <source>
        <dbReference type="EMBL" id="CAA9430206.1"/>
    </source>
</evidence>
<dbReference type="Pfam" id="PF03009">
    <property type="entry name" value="GDPD"/>
    <property type="match status" value="1"/>
</dbReference>
<dbReference type="PANTHER" id="PTHR43805">
    <property type="entry name" value="GLYCEROPHOSPHORYL DIESTER PHOSPHODIESTERASE"/>
    <property type="match status" value="1"/>
</dbReference>
<dbReference type="EC" id="3.1.4.46" evidence="2"/>
<gene>
    <name evidence="2" type="ORF">AVDCRST_MAG66-3304</name>
</gene>
<organism evidence="2">
    <name type="scientific">uncultured Pseudonocardia sp</name>
    <dbReference type="NCBI Taxonomy" id="211455"/>
    <lineage>
        <taxon>Bacteria</taxon>
        <taxon>Bacillati</taxon>
        <taxon>Actinomycetota</taxon>
        <taxon>Actinomycetes</taxon>
        <taxon>Pseudonocardiales</taxon>
        <taxon>Pseudonocardiaceae</taxon>
        <taxon>Pseudonocardia</taxon>
        <taxon>environmental samples</taxon>
    </lineage>
</organism>
<sequence length="263" mass="28196">MAHPYLDGPHPRAYAHRGWHLGDLAGCENTLEAFRRAVDEGFTYLELDVRATADGVAVVHHDATLDRTTTGTGRIDAHTADALTGVRVRGRFPLPRLDEVLAALPDARITVELKSAAVVAPVLAALDAADAWPRVCVGGVDDRWLAAARAGGGSRLCTSMAQASAFGLRSRAWLDALPRPLSWLPAPPVCGDLAQLPHRFGALTVVDAGLVRTAHAQDWEVHAWTVDDPAEMAQLLDLGVDGLLSDRPDVLRAVLRSRGLWPS</sequence>
<dbReference type="EMBL" id="CADCUS010000472">
    <property type="protein sequence ID" value="CAA9430206.1"/>
    <property type="molecule type" value="Genomic_DNA"/>
</dbReference>
<reference evidence="2" key="1">
    <citation type="submission" date="2020-02" db="EMBL/GenBank/DDBJ databases">
        <authorList>
            <person name="Meier V. D."/>
        </authorList>
    </citation>
    <scope>NUCLEOTIDE SEQUENCE</scope>
    <source>
        <strain evidence="2">AVDCRST_MAG66</strain>
    </source>
</reference>
<dbReference type="InterPro" id="IPR030395">
    <property type="entry name" value="GP_PDE_dom"/>
</dbReference>
<dbReference type="PROSITE" id="PS50007">
    <property type="entry name" value="PIPLC_X_DOMAIN"/>
    <property type="match status" value="1"/>
</dbReference>
<dbReference type="AlphaFoldDB" id="A0A6J4Q100"/>
<proteinExistence type="predicted"/>
<keyword evidence="2" id="KW-0378">Hydrolase</keyword>
<dbReference type="Gene3D" id="3.20.20.190">
    <property type="entry name" value="Phosphatidylinositol (PI) phosphodiesterase"/>
    <property type="match status" value="1"/>
</dbReference>